<feature type="chain" id="PRO_5037663659" description="Lactonase family protein" evidence="2">
    <location>
        <begin position="27"/>
        <end position="372"/>
    </location>
</feature>
<evidence type="ECO:0008006" key="5">
    <source>
        <dbReference type="Google" id="ProtNLM"/>
    </source>
</evidence>
<evidence type="ECO:0000256" key="1">
    <source>
        <dbReference type="ARBA" id="ARBA00005564"/>
    </source>
</evidence>
<dbReference type="PANTHER" id="PTHR30344">
    <property type="entry name" value="6-PHOSPHOGLUCONOLACTONASE-RELATED"/>
    <property type="match status" value="1"/>
</dbReference>
<dbReference type="RefSeq" id="WP_189929732.1">
    <property type="nucleotide sequence ID" value="NZ_BNCD01000002.1"/>
</dbReference>
<dbReference type="PROSITE" id="PS51318">
    <property type="entry name" value="TAT"/>
    <property type="match status" value="1"/>
</dbReference>
<dbReference type="Gene3D" id="2.130.10.10">
    <property type="entry name" value="YVTN repeat-like/Quinoprotein amine dehydrogenase"/>
    <property type="match status" value="1"/>
</dbReference>
<protein>
    <recommendedName>
        <fullName evidence="5">Lactonase family protein</fullName>
    </recommendedName>
</protein>
<feature type="signal peptide" evidence="2">
    <location>
        <begin position="1"/>
        <end position="26"/>
    </location>
</feature>
<evidence type="ECO:0000313" key="3">
    <source>
        <dbReference type="EMBL" id="GHH73125.1"/>
    </source>
</evidence>
<keyword evidence="2" id="KW-0732">Signal</keyword>
<gene>
    <name evidence="3" type="ORF">GCM10018793_11250</name>
</gene>
<dbReference type="PANTHER" id="PTHR30344:SF1">
    <property type="entry name" value="6-PHOSPHOGLUCONOLACTONASE"/>
    <property type="match status" value="1"/>
</dbReference>
<dbReference type="GO" id="GO:0017057">
    <property type="term" value="F:6-phosphogluconolactonase activity"/>
    <property type="evidence" value="ECO:0007669"/>
    <property type="project" value="TreeGrafter"/>
</dbReference>
<sequence length="372" mass="37067">MTRTSRRRFLGALAAGAAFATAPASAALATGAAPRAGRTLYLGTYGSGVGVAAYDPASGEITAQGTVDGVSNPSFLALHPSGDTLFAVDEQSDGGVTAISLAGGTAKVLGTRSTGGDGPCHLSVHPSGAWLLSANYNSGSVAVHPIAADGSLGAYTDLVTHDSPPPGPQGGPHAHQILTSPDGAFVLAVDLGTDSVYTYTLDESAGTLTPVSVAAFPSGSGPRHLAFHPGGGFAYVACELANAVVVCGYDRATGALTPGEPQSTGADSDSNAPAEILATSDGAFVFLSNRGDDTVARYAVGSQGAALQLLDTVPVGGTFPRHLALSPDESLLFASNQHSGTVTVFHLDKATGELRSAGPPFAQPSAVCALPL</sequence>
<comment type="similarity">
    <text evidence="1">Belongs to the cycloisomerase 2 family.</text>
</comment>
<dbReference type="InterPro" id="IPR011048">
    <property type="entry name" value="Haem_d1_sf"/>
</dbReference>
<evidence type="ECO:0000256" key="2">
    <source>
        <dbReference type="SAM" id="SignalP"/>
    </source>
</evidence>
<dbReference type="SUPFAM" id="SSF51004">
    <property type="entry name" value="C-terminal (heme d1) domain of cytochrome cd1-nitrite reductase"/>
    <property type="match status" value="1"/>
</dbReference>
<comment type="caution">
    <text evidence="3">The sequence shown here is derived from an EMBL/GenBank/DDBJ whole genome shotgun (WGS) entry which is preliminary data.</text>
</comment>
<dbReference type="InterPro" id="IPR015943">
    <property type="entry name" value="WD40/YVTN_repeat-like_dom_sf"/>
</dbReference>
<reference evidence="3" key="2">
    <citation type="submission" date="2020-09" db="EMBL/GenBank/DDBJ databases">
        <authorList>
            <person name="Sun Q."/>
            <person name="Ohkuma M."/>
        </authorList>
    </citation>
    <scope>NUCLEOTIDE SEQUENCE</scope>
    <source>
        <strain evidence="3">JCM 5069</strain>
    </source>
</reference>
<dbReference type="InterPro" id="IPR019405">
    <property type="entry name" value="Lactonase_7-beta_prop"/>
</dbReference>
<keyword evidence="4" id="KW-1185">Reference proteome</keyword>
<name>A0A919FWY4_9ACTN</name>
<accession>A0A919FWY4</accession>
<dbReference type="Proteomes" id="UP000603708">
    <property type="component" value="Unassembled WGS sequence"/>
</dbReference>
<reference evidence="3" key="1">
    <citation type="journal article" date="2014" name="Int. J. Syst. Evol. Microbiol.">
        <title>Complete genome sequence of Corynebacterium casei LMG S-19264T (=DSM 44701T), isolated from a smear-ripened cheese.</title>
        <authorList>
            <consortium name="US DOE Joint Genome Institute (JGI-PGF)"/>
            <person name="Walter F."/>
            <person name="Albersmeier A."/>
            <person name="Kalinowski J."/>
            <person name="Ruckert C."/>
        </authorList>
    </citation>
    <scope>NUCLEOTIDE SEQUENCE</scope>
    <source>
        <strain evidence="3">JCM 5069</strain>
    </source>
</reference>
<dbReference type="EMBL" id="BNCD01000002">
    <property type="protein sequence ID" value="GHH73125.1"/>
    <property type="molecule type" value="Genomic_DNA"/>
</dbReference>
<proteinExistence type="inferred from homology"/>
<organism evidence="3 4">
    <name type="scientific">Streptomyces sulfonofaciens</name>
    <dbReference type="NCBI Taxonomy" id="68272"/>
    <lineage>
        <taxon>Bacteria</taxon>
        <taxon>Bacillati</taxon>
        <taxon>Actinomycetota</taxon>
        <taxon>Actinomycetes</taxon>
        <taxon>Kitasatosporales</taxon>
        <taxon>Streptomycetaceae</taxon>
        <taxon>Streptomyces</taxon>
    </lineage>
</organism>
<dbReference type="Pfam" id="PF10282">
    <property type="entry name" value="Lactonase"/>
    <property type="match status" value="1"/>
</dbReference>
<dbReference type="InterPro" id="IPR050282">
    <property type="entry name" value="Cycloisomerase_2"/>
</dbReference>
<dbReference type="GO" id="GO:0005829">
    <property type="term" value="C:cytosol"/>
    <property type="evidence" value="ECO:0007669"/>
    <property type="project" value="TreeGrafter"/>
</dbReference>
<dbReference type="InterPro" id="IPR006311">
    <property type="entry name" value="TAT_signal"/>
</dbReference>
<dbReference type="AlphaFoldDB" id="A0A919FWY4"/>
<evidence type="ECO:0000313" key="4">
    <source>
        <dbReference type="Proteomes" id="UP000603708"/>
    </source>
</evidence>